<comment type="caution">
    <text evidence="1">The sequence shown here is derived from an EMBL/GenBank/DDBJ whole genome shotgun (WGS) entry which is preliminary data.</text>
</comment>
<organism evidence="1">
    <name type="scientific">bioreactor metagenome</name>
    <dbReference type="NCBI Taxonomy" id="1076179"/>
    <lineage>
        <taxon>unclassified sequences</taxon>
        <taxon>metagenomes</taxon>
        <taxon>ecological metagenomes</taxon>
    </lineage>
</organism>
<dbReference type="SUPFAM" id="SSF48452">
    <property type="entry name" value="TPR-like"/>
    <property type="match status" value="1"/>
</dbReference>
<dbReference type="Gene3D" id="1.25.40.10">
    <property type="entry name" value="Tetratricopeptide repeat domain"/>
    <property type="match status" value="1"/>
</dbReference>
<dbReference type="InterPro" id="IPR011990">
    <property type="entry name" value="TPR-like_helical_dom_sf"/>
</dbReference>
<proteinExistence type="predicted"/>
<dbReference type="EMBL" id="VSSQ01082650">
    <property type="protein sequence ID" value="MPN31200.1"/>
    <property type="molecule type" value="Genomic_DNA"/>
</dbReference>
<dbReference type="AlphaFoldDB" id="A0A645GXT6"/>
<evidence type="ECO:0000313" key="1">
    <source>
        <dbReference type="EMBL" id="MPN31200.1"/>
    </source>
</evidence>
<dbReference type="Pfam" id="PF13371">
    <property type="entry name" value="TPR_9"/>
    <property type="match status" value="1"/>
</dbReference>
<gene>
    <name evidence="1" type="ORF">SDC9_178674</name>
</gene>
<sequence length="84" mass="9942">MLRNLKEIHRAESDWQRLIDVECRLIALMPEAWNEWRDRGFAHVERGHMKDAISDLEVYLEHESGSVDAEAIQELLLRLRESQS</sequence>
<accession>A0A645GXT6</accession>
<protein>
    <recommendedName>
        <fullName evidence="2">Tetratricopeptide repeat protein</fullName>
    </recommendedName>
</protein>
<reference evidence="1" key="1">
    <citation type="submission" date="2019-08" db="EMBL/GenBank/DDBJ databases">
        <authorList>
            <person name="Kucharzyk K."/>
            <person name="Murdoch R.W."/>
            <person name="Higgins S."/>
            <person name="Loffler F."/>
        </authorList>
    </citation>
    <scope>NUCLEOTIDE SEQUENCE</scope>
</reference>
<name>A0A645GXT6_9ZZZZ</name>
<evidence type="ECO:0008006" key="2">
    <source>
        <dbReference type="Google" id="ProtNLM"/>
    </source>
</evidence>